<evidence type="ECO:0000313" key="2">
    <source>
        <dbReference type="EMBL" id="EMG31578.1"/>
    </source>
</evidence>
<protein>
    <recommendedName>
        <fullName evidence="1">Cyanophage baseplate Pam3 plug gp18 domain-containing protein</fullName>
    </recommendedName>
</protein>
<dbReference type="Proteomes" id="UP000011782">
    <property type="component" value="Unassembled WGS sequence"/>
</dbReference>
<dbReference type="Pfam" id="PF22479">
    <property type="entry name" value="Pam3_gp18"/>
    <property type="match status" value="1"/>
</dbReference>
<proteinExistence type="predicted"/>
<dbReference type="RefSeq" id="WP_004321939.1">
    <property type="nucleotide sequence ID" value="NZ_AOTD01000008.1"/>
</dbReference>
<organism evidence="2 3">
    <name type="scientific">Campylobacter showae CC57C</name>
    <dbReference type="NCBI Taxonomy" id="1073353"/>
    <lineage>
        <taxon>Bacteria</taxon>
        <taxon>Pseudomonadati</taxon>
        <taxon>Campylobacterota</taxon>
        <taxon>Epsilonproteobacteria</taxon>
        <taxon>Campylobacterales</taxon>
        <taxon>Campylobacteraceae</taxon>
        <taxon>Campylobacter</taxon>
    </lineage>
</organism>
<evidence type="ECO:0000313" key="3">
    <source>
        <dbReference type="Proteomes" id="UP000011782"/>
    </source>
</evidence>
<dbReference type="EMBL" id="AOTD01000008">
    <property type="protein sequence ID" value="EMG31578.1"/>
    <property type="molecule type" value="Genomic_DNA"/>
</dbReference>
<dbReference type="InterPro" id="IPR054252">
    <property type="entry name" value="Pam3_gp18"/>
</dbReference>
<dbReference type="PATRIC" id="fig|1073353.3.peg.128"/>
<feature type="domain" description="Cyanophage baseplate Pam3 plug gp18" evidence="1">
    <location>
        <begin position="2"/>
        <end position="99"/>
    </location>
</feature>
<evidence type="ECO:0000259" key="1">
    <source>
        <dbReference type="Pfam" id="PF22479"/>
    </source>
</evidence>
<dbReference type="STRING" id="1073353.H740_00567"/>
<sequence>MIYEIPTTTEQKQTQNFEIFGLELELTLKFNEVGSVWQYDLTDLNSNKILAFNKGLAVNSPSLINKNLPFVFMLADATKSGINCVDYSELGERLKLYAVGKDDFKAAISELVKDRT</sequence>
<gene>
    <name evidence="2" type="ORF">H740_00567</name>
</gene>
<dbReference type="AlphaFoldDB" id="M3JE39"/>
<accession>M3JE39</accession>
<reference evidence="2 3" key="1">
    <citation type="submission" date="2013-02" db="EMBL/GenBank/DDBJ databases">
        <title>Co-occurrence of anaerobic bacteria in colorectal carcinomas.</title>
        <authorList>
            <person name="Holt R.A."/>
            <person name="Warren R.L."/>
            <person name="Allen-Vercoe E."/>
            <person name="Pleasance S."/>
            <person name="Freeman D.J."/>
            <person name="Watson P."/>
            <person name="Moore R."/>
            <person name="Cochrane K."/>
        </authorList>
    </citation>
    <scope>NUCLEOTIDE SEQUENCE [LARGE SCALE GENOMIC DNA]</scope>
    <source>
        <strain evidence="2 3">CC57C</strain>
    </source>
</reference>
<comment type="caution">
    <text evidence="2">The sequence shown here is derived from an EMBL/GenBank/DDBJ whole genome shotgun (WGS) entry which is preliminary data.</text>
</comment>
<name>M3JE39_9BACT</name>
<dbReference type="OrthoDB" id="7062076at2"/>